<keyword evidence="2" id="KW-0547">Nucleotide-binding</keyword>
<dbReference type="InterPro" id="IPR027417">
    <property type="entry name" value="P-loop_NTPase"/>
</dbReference>
<dbReference type="InterPro" id="IPR003593">
    <property type="entry name" value="AAA+_ATPase"/>
</dbReference>
<dbReference type="EMBL" id="JBHFNR010000134">
    <property type="protein sequence ID" value="MFB2894923.1"/>
    <property type="molecule type" value="Genomic_DNA"/>
</dbReference>
<evidence type="ECO:0000313" key="3">
    <source>
        <dbReference type="Proteomes" id="UP001576784"/>
    </source>
</evidence>
<protein>
    <submittedName>
        <fullName evidence="2">ATP-binding protein</fullName>
    </submittedName>
</protein>
<gene>
    <name evidence="2" type="ORF">ACE1CI_18600</name>
</gene>
<dbReference type="Proteomes" id="UP001576784">
    <property type="component" value="Unassembled WGS sequence"/>
</dbReference>
<sequence length="503" mass="57536">MVRSVRVAPSCIEKVKSALVKNGFPTQGHLARELKIALCTINKFFNGKPVYFSKCEDICHRLGLSWQEIIDLDKSVGTVSDTEVKENKVIEDSEISIANHKSATGSFYACDNFWVGREKLITELSAKLRSECRLLLLLGLTGIGKTALAERLAVELQDWFAQDWKSKYKRANFDYQEKTTDFASVALQWLEEWGEKTSQEEKQPEQLLQKLVRYLRSHQVLVIIDSLERLLTVNEAGVVEFVDEWWEKFFLSLLSSESCLTRLIVTSQDLPVKLLSSRYQNFWHRQALYGLTEAEQVKLFEISGLDVSLESVEYPLLLRIGKAYKGHPLALRVIIGEIGSEPYYGNVQAYWNDVSGKIEEVEKALLEAEQGKIEGVDDWQLHRLTAELRIQVNERLEATFERLLHDIKDAYLLICAASVYRAPVQQEGWLMQLAAFAKRLEGQSCSQERQEMALEQLCDRFLVEESVNHNNKRVLGQHNLVRSVALSHYRKLLQSFKSGNSAV</sequence>
<organism evidence="2 3">
    <name type="scientific">Floridaenema flaviceps BLCC-F50</name>
    <dbReference type="NCBI Taxonomy" id="3153642"/>
    <lineage>
        <taxon>Bacteria</taxon>
        <taxon>Bacillati</taxon>
        <taxon>Cyanobacteriota</taxon>
        <taxon>Cyanophyceae</taxon>
        <taxon>Oscillatoriophycideae</taxon>
        <taxon>Aerosakkonematales</taxon>
        <taxon>Aerosakkonemataceae</taxon>
        <taxon>Floridanema</taxon>
        <taxon>Floridanema flaviceps</taxon>
    </lineage>
</organism>
<dbReference type="SUPFAM" id="SSF52540">
    <property type="entry name" value="P-loop containing nucleoside triphosphate hydrolases"/>
    <property type="match status" value="1"/>
</dbReference>
<dbReference type="Pfam" id="PF13401">
    <property type="entry name" value="AAA_22"/>
    <property type="match status" value="1"/>
</dbReference>
<accession>A0ABV4XTA8</accession>
<reference evidence="2 3" key="1">
    <citation type="submission" date="2024-09" db="EMBL/GenBank/DDBJ databases">
        <title>Floridaenema gen nov. (Aerosakkonemataceae, Aerosakkonematales ord. nov., Cyanobacteria) from benthic tropical and subtropical fresh waters, with the description of four new species.</title>
        <authorList>
            <person name="Moretto J.A."/>
            <person name="Berthold D.E."/>
            <person name="Lefler F.W."/>
            <person name="Huang I.-S."/>
            <person name="Laughinghouse H. IV."/>
        </authorList>
    </citation>
    <scope>NUCLEOTIDE SEQUENCE [LARGE SCALE GENOMIC DNA]</scope>
    <source>
        <strain evidence="2 3">BLCC-F50</strain>
    </source>
</reference>
<evidence type="ECO:0000313" key="2">
    <source>
        <dbReference type="EMBL" id="MFB2894923.1"/>
    </source>
</evidence>
<comment type="caution">
    <text evidence="2">The sequence shown here is derived from an EMBL/GenBank/DDBJ whole genome shotgun (WGS) entry which is preliminary data.</text>
</comment>
<dbReference type="PRINTS" id="PR00364">
    <property type="entry name" value="DISEASERSIST"/>
</dbReference>
<evidence type="ECO:0000259" key="1">
    <source>
        <dbReference type="PROSITE" id="PS50837"/>
    </source>
</evidence>
<dbReference type="Gene3D" id="3.40.50.300">
    <property type="entry name" value="P-loop containing nucleotide triphosphate hydrolases"/>
    <property type="match status" value="1"/>
</dbReference>
<dbReference type="RefSeq" id="WP_413264566.1">
    <property type="nucleotide sequence ID" value="NZ_JBHFNR010000134.1"/>
</dbReference>
<feature type="domain" description="NACHT" evidence="1">
    <location>
        <begin position="133"/>
        <end position="268"/>
    </location>
</feature>
<dbReference type="GO" id="GO:0005524">
    <property type="term" value="F:ATP binding"/>
    <property type="evidence" value="ECO:0007669"/>
    <property type="project" value="UniProtKB-KW"/>
</dbReference>
<dbReference type="InterPro" id="IPR049945">
    <property type="entry name" value="AAA_22"/>
</dbReference>
<name>A0ABV4XTA8_9CYAN</name>
<keyword evidence="3" id="KW-1185">Reference proteome</keyword>
<dbReference type="SMART" id="SM00382">
    <property type="entry name" value="AAA"/>
    <property type="match status" value="1"/>
</dbReference>
<dbReference type="InterPro" id="IPR007111">
    <property type="entry name" value="NACHT_NTPase"/>
</dbReference>
<proteinExistence type="predicted"/>
<dbReference type="PROSITE" id="PS50837">
    <property type="entry name" value="NACHT"/>
    <property type="match status" value="1"/>
</dbReference>
<keyword evidence="2" id="KW-0067">ATP-binding</keyword>